<dbReference type="InterPro" id="IPR052221">
    <property type="entry name" value="SLC35F_Transporter"/>
</dbReference>
<evidence type="ECO:0000256" key="1">
    <source>
        <dbReference type="ARBA" id="ARBA00004141"/>
    </source>
</evidence>
<evidence type="ECO:0000313" key="8">
    <source>
        <dbReference type="EMBL" id="KXN67610.1"/>
    </source>
</evidence>
<accession>A0A137NXM2</accession>
<dbReference type="EMBL" id="KQ964625">
    <property type="protein sequence ID" value="KXN67610.1"/>
    <property type="molecule type" value="Genomic_DNA"/>
</dbReference>
<comment type="subcellular location">
    <subcellularLocation>
        <location evidence="1">Membrane</location>
        <topology evidence="1">Multi-pass membrane protein</topology>
    </subcellularLocation>
</comment>
<gene>
    <name evidence="8" type="ORF">CONCODRAFT_113887</name>
</gene>
<proteinExistence type="inferred from homology"/>
<dbReference type="OrthoDB" id="429955at2759"/>
<keyword evidence="3" id="KW-0813">Transport</keyword>
<sequence length="251" mass="28746">MKGEDNYPFADRRTPMNRYLINFGLGTGIALIIGLQRCYESITHSYNVTKPTLVSFISCAALFLIFTPILIWRHGFSGLSYIYKTRSWLYLIFALLEIQGSYMYNFAIKNSSIYVFIICGTIGIFTLLFSKFILNTRYKPFHLIGSLLCFIGVLFICMSEYSFLFGNDKITDYIQCIFCAFASVPLYSLSYISLEASLRQFSIEEVLSFYGIYGMIINALTIIFIDKYQLDASTWNNALGNLSLFLKAIYS</sequence>
<dbReference type="Proteomes" id="UP000070444">
    <property type="component" value="Unassembled WGS sequence"/>
</dbReference>
<comment type="similarity">
    <text evidence="2">Belongs to the SLC35F solute transporter family.</text>
</comment>
<keyword evidence="6 7" id="KW-0472">Membrane</keyword>
<evidence type="ECO:0000256" key="6">
    <source>
        <dbReference type="ARBA" id="ARBA00023136"/>
    </source>
</evidence>
<keyword evidence="9" id="KW-1185">Reference proteome</keyword>
<feature type="transmembrane region" description="Helical" evidence="7">
    <location>
        <begin position="55"/>
        <end position="76"/>
    </location>
</feature>
<reference evidence="8 9" key="1">
    <citation type="journal article" date="2015" name="Genome Biol. Evol.">
        <title>Phylogenomic analyses indicate that early fungi evolved digesting cell walls of algal ancestors of land plants.</title>
        <authorList>
            <person name="Chang Y."/>
            <person name="Wang S."/>
            <person name="Sekimoto S."/>
            <person name="Aerts A.L."/>
            <person name="Choi C."/>
            <person name="Clum A."/>
            <person name="LaButti K.M."/>
            <person name="Lindquist E.A."/>
            <person name="Yee Ngan C."/>
            <person name="Ohm R.A."/>
            <person name="Salamov A.A."/>
            <person name="Grigoriev I.V."/>
            <person name="Spatafora J.W."/>
            <person name="Berbee M.L."/>
        </authorList>
    </citation>
    <scope>NUCLEOTIDE SEQUENCE [LARGE SCALE GENOMIC DNA]</scope>
    <source>
        <strain evidence="8 9">NRRL 28638</strain>
    </source>
</reference>
<evidence type="ECO:0000256" key="5">
    <source>
        <dbReference type="ARBA" id="ARBA00022989"/>
    </source>
</evidence>
<dbReference type="InterPro" id="IPR009262">
    <property type="entry name" value="SLC35_F1/F2/F6"/>
</dbReference>
<evidence type="ECO:0000313" key="9">
    <source>
        <dbReference type="Proteomes" id="UP000070444"/>
    </source>
</evidence>
<evidence type="ECO:0000256" key="4">
    <source>
        <dbReference type="ARBA" id="ARBA00022692"/>
    </source>
</evidence>
<name>A0A137NXM2_CONC2</name>
<evidence type="ECO:0000256" key="7">
    <source>
        <dbReference type="SAM" id="Phobius"/>
    </source>
</evidence>
<dbReference type="PANTHER" id="PTHR14233:SF4">
    <property type="entry name" value="SOLUTE CARRIER FAMILY 35 MEMBER F2"/>
    <property type="match status" value="1"/>
</dbReference>
<dbReference type="Pfam" id="PF06027">
    <property type="entry name" value="SLC35F"/>
    <property type="match status" value="1"/>
</dbReference>
<dbReference type="PANTHER" id="PTHR14233">
    <property type="entry name" value="DUF914-RELATED"/>
    <property type="match status" value="1"/>
</dbReference>
<evidence type="ECO:0000256" key="2">
    <source>
        <dbReference type="ARBA" id="ARBA00007863"/>
    </source>
</evidence>
<feature type="transmembrane region" description="Helical" evidence="7">
    <location>
        <begin position="141"/>
        <end position="164"/>
    </location>
</feature>
<dbReference type="GO" id="GO:0016020">
    <property type="term" value="C:membrane"/>
    <property type="evidence" value="ECO:0007669"/>
    <property type="project" value="UniProtKB-SubCell"/>
</dbReference>
<evidence type="ECO:0008006" key="10">
    <source>
        <dbReference type="Google" id="ProtNLM"/>
    </source>
</evidence>
<keyword evidence="4 7" id="KW-0812">Transmembrane</keyword>
<dbReference type="InterPro" id="IPR037185">
    <property type="entry name" value="EmrE-like"/>
</dbReference>
<protein>
    <recommendedName>
        <fullName evidence="10">EamA domain-containing protein</fullName>
    </recommendedName>
</protein>
<keyword evidence="5 7" id="KW-1133">Transmembrane helix</keyword>
<organism evidence="8 9">
    <name type="scientific">Conidiobolus coronatus (strain ATCC 28846 / CBS 209.66 / NRRL 28638)</name>
    <name type="common">Delacroixia coronata</name>
    <dbReference type="NCBI Taxonomy" id="796925"/>
    <lineage>
        <taxon>Eukaryota</taxon>
        <taxon>Fungi</taxon>
        <taxon>Fungi incertae sedis</taxon>
        <taxon>Zoopagomycota</taxon>
        <taxon>Entomophthoromycotina</taxon>
        <taxon>Entomophthoromycetes</taxon>
        <taxon>Entomophthorales</taxon>
        <taxon>Ancylistaceae</taxon>
        <taxon>Conidiobolus</taxon>
    </lineage>
</organism>
<feature type="transmembrane region" description="Helical" evidence="7">
    <location>
        <begin position="88"/>
        <end position="107"/>
    </location>
</feature>
<feature type="transmembrane region" description="Helical" evidence="7">
    <location>
        <begin position="113"/>
        <end position="134"/>
    </location>
</feature>
<dbReference type="GO" id="GO:0022857">
    <property type="term" value="F:transmembrane transporter activity"/>
    <property type="evidence" value="ECO:0007669"/>
    <property type="project" value="InterPro"/>
</dbReference>
<feature type="transmembrane region" description="Helical" evidence="7">
    <location>
        <begin position="170"/>
        <end position="194"/>
    </location>
</feature>
<dbReference type="SUPFAM" id="SSF103481">
    <property type="entry name" value="Multidrug resistance efflux transporter EmrE"/>
    <property type="match status" value="1"/>
</dbReference>
<dbReference type="STRING" id="796925.A0A137NXM2"/>
<evidence type="ECO:0000256" key="3">
    <source>
        <dbReference type="ARBA" id="ARBA00022448"/>
    </source>
</evidence>
<feature type="transmembrane region" description="Helical" evidence="7">
    <location>
        <begin position="19"/>
        <end position="35"/>
    </location>
</feature>
<feature type="transmembrane region" description="Helical" evidence="7">
    <location>
        <begin position="206"/>
        <end position="225"/>
    </location>
</feature>
<dbReference type="AlphaFoldDB" id="A0A137NXM2"/>